<evidence type="ECO:0000256" key="1">
    <source>
        <dbReference type="SAM" id="MobiDB-lite"/>
    </source>
</evidence>
<keyword evidence="3" id="KW-1185">Reference proteome</keyword>
<dbReference type="InParanoid" id="A0A669D1P9"/>
<feature type="compositionally biased region" description="Basic and acidic residues" evidence="1">
    <location>
        <begin position="698"/>
        <end position="709"/>
    </location>
</feature>
<accession>A0A669D1P9</accession>
<feature type="compositionally biased region" description="Low complexity" evidence="1">
    <location>
        <begin position="177"/>
        <end position="192"/>
    </location>
</feature>
<reference evidence="2" key="2">
    <citation type="submission" date="2025-08" db="UniProtKB">
        <authorList>
            <consortium name="Ensembl"/>
        </authorList>
    </citation>
    <scope>IDENTIFICATION</scope>
</reference>
<dbReference type="InterPro" id="IPR053309">
    <property type="entry name" value="Balbiani_Body_Formation"/>
</dbReference>
<protein>
    <submittedName>
        <fullName evidence="2">Uncharacterized LOC102082077</fullName>
    </submittedName>
</protein>
<dbReference type="PANTHER" id="PTHR38654">
    <property type="entry name" value="BUCKY BALL-RELATED"/>
    <property type="match status" value="1"/>
</dbReference>
<gene>
    <name evidence="2" type="primary">buc2l</name>
</gene>
<dbReference type="PANTHER" id="PTHR38654:SF1">
    <property type="entry name" value="BUCKY BALL"/>
    <property type="match status" value="1"/>
</dbReference>
<dbReference type="GeneTree" id="ENSGT00940000168188"/>
<dbReference type="Ensembl" id="ENSONIT00000032039.2">
    <property type="protein sequence ID" value="ENSONIP00000053722.1"/>
    <property type="gene ID" value="ENSONIG00000024703.2"/>
</dbReference>
<dbReference type="AlphaFoldDB" id="A0A669D1P9"/>
<name>A0A669D1P9_ORENI</name>
<reference evidence="2" key="3">
    <citation type="submission" date="2025-09" db="UniProtKB">
        <authorList>
            <consortium name="Ensembl"/>
        </authorList>
    </citation>
    <scope>IDENTIFICATION</scope>
</reference>
<feature type="region of interest" description="Disordered" evidence="1">
    <location>
        <begin position="820"/>
        <end position="845"/>
    </location>
</feature>
<evidence type="ECO:0000313" key="2">
    <source>
        <dbReference type="Ensembl" id="ENSONIP00000053722.1"/>
    </source>
</evidence>
<feature type="compositionally biased region" description="Polar residues" evidence="1">
    <location>
        <begin position="498"/>
        <end position="508"/>
    </location>
</feature>
<feature type="compositionally biased region" description="Polar residues" evidence="1">
    <location>
        <begin position="146"/>
        <end position="172"/>
    </location>
</feature>
<feature type="compositionally biased region" description="Basic and acidic residues" evidence="1">
    <location>
        <begin position="820"/>
        <end position="830"/>
    </location>
</feature>
<feature type="compositionally biased region" description="Basic and acidic residues" evidence="1">
    <location>
        <begin position="673"/>
        <end position="682"/>
    </location>
</feature>
<organism evidence="2 3">
    <name type="scientific">Oreochromis niloticus</name>
    <name type="common">Nile tilapia</name>
    <name type="synonym">Tilapia nilotica</name>
    <dbReference type="NCBI Taxonomy" id="8128"/>
    <lineage>
        <taxon>Eukaryota</taxon>
        <taxon>Metazoa</taxon>
        <taxon>Chordata</taxon>
        <taxon>Craniata</taxon>
        <taxon>Vertebrata</taxon>
        <taxon>Euteleostomi</taxon>
        <taxon>Actinopterygii</taxon>
        <taxon>Neopterygii</taxon>
        <taxon>Teleostei</taxon>
        <taxon>Neoteleostei</taxon>
        <taxon>Acanthomorphata</taxon>
        <taxon>Ovalentaria</taxon>
        <taxon>Cichlomorphae</taxon>
        <taxon>Cichliformes</taxon>
        <taxon>Cichlidae</taxon>
        <taxon>African cichlids</taxon>
        <taxon>Pseudocrenilabrinae</taxon>
        <taxon>Oreochromini</taxon>
        <taxon>Oreochromis</taxon>
    </lineage>
</organism>
<dbReference type="Proteomes" id="UP000005207">
    <property type="component" value="Linkage group LG9"/>
</dbReference>
<dbReference type="OMA" id="LPTCEAC"/>
<feature type="region of interest" description="Disordered" evidence="1">
    <location>
        <begin position="659"/>
        <end position="709"/>
    </location>
</feature>
<feature type="region of interest" description="Disordered" evidence="1">
    <location>
        <begin position="146"/>
        <end position="192"/>
    </location>
</feature>
<feature type="region of interest" description="Disordered" evidence="1">
    <location>
        <begin position="1"/>
        <end position="46"/>
    </location>
</feature>
<evidence type="ECO:0000313" key="3">
    <source>
        <dbReference type="Proteomes" id="UP000005207"/>
    </source>
</evidence>
<feature type="compositionally biased region" description="Polar residues" evidence="1">
    <location>
        <begin position="23"/>
        <end position="32"/>
    </location>
</feature>
<reference evidence="3" key="1">
    <citation type="submission" date="2012-01" db="EMBL/GenBank/DDBJ databases">
        <title>The Genome Sequence of Oreochromis niloticus (Nile Tilapia).</title>
        <authorList>
            <consortium name="Broad Institute Genome Assembly Team"/>
            <consortium name="Broad Institute Sequencing Platform"/>
            <person name="Di Palma F."/>
            <person name="Johnson J."/>
            <person name="Lander E.S."/>
            <person name="Lindblad-Toh K."/>
        </authorList>
    </citation>
    <scope>NUCLEOTIDE SEQUENCE [LARGE SCALE GENOMIC DNA]</scope>
</reference>
<feature type="region of interest" description="Disordered" evidence="1">
    <location>
        <begin position="198"/>
        <end position="217"/>
    </location>
</feature>
<feature type="region of interest" description="Disordered" evidence="1">
    <location>
        <begin position="487"/>
        <end position="508"/>
    </location>
</feature>
<sequence>MEAATSTMQHSHGLGPRGPNPLNAAQPSQGLQQPAPGASGAPRAEEQQHKPFFYIQPSQPYMPMQSLQWPVPMPMPVSYNPYYGYPGLGFGMPMMPHYQPNPYMEPPGFVVPHTHLHLMDYRRMLNPQYYQTMAYHARRLRYQHNSPTREMTSSEVQTEPLSVTQNTSTPNSRDMESSSVFPVSSSSTSVSNGRVLSSALSVQSSPETNDMVPSSTVRMPSNGSFVIQTEEVRIECCTTPVGLQLLHAHETAEVSHSFSQDMVQCSSILQGRVLQDEGLCLPADQSEQALQVCPDILLVGTPSTGENIPALEESGNQMVPVVSSLGSQEAECGEAGVMSEREQSMTKNPQLKVVHLPFDTSYLDELRKMESSVWSVEDTLVPSSESLIQNGPAESLEETLTTNEVTSADMMLEEEAPAEDGTAMTDMPQLEEDDLGVVSTEQDVGDEMMVEADICPMMDEPVSEEPSKPNLMYTEMAAVSSVQRLESSPLEADRSQCRTETSVQDSQDTSFESLPAYLPSTNWLADFENIYYCNKLPQAPKKQTRPQGLDVSARRRKLDLEYKELNIRKPKEKYKPKGKADRRSLSDHECCVSRSFNENVFSTRVPKRERLCSRCLTKRRICMSASPGLDGHSLKRKALPFQQWNDAPLPTCDACKSHTKRRLMRKNSNPDLHSPRRGHDTEGESSENSSCRKGQRWRPGDNPRKLADLKRPLACKQNLEKSPAAMYPKLREKNCVCNELQHQPVAWERLHHCTHGNAIQEMDENSAVPLQDRWRNVDQRYLMHRWQTGEHTIYLELSAYMLVHIYNNVFLPKEKSWISDTDGSKNETRSQHLNRHKKSQPQSQGLPHVLPCFSFI</sequence>
<proteinExistence type="predicted"/>
<feature type="compositionally biased region" description="Polar residues" evidence="1">
    <location>
        <begin position="1"/>
        <end position="10"/>
    </location>
</feature>
<feature type="compositionally biased region" description="Polar residues" evidence="1">
    <location>
        <begin position="199"/>
        <end position="217"/>
    </location>
</feature>